<feature type="chain" id="PRO_5045586618" evidence="2">
    <location>
        <begin position="22"/>
        <end position="153"/>
    </location>
</feature>
<keyword evidence="4" id="KW-1185">Reference proteome</keyword>
<accession>A0ABM6YY76</accession>
<evidence type="ECO:0000256" key="2">
    <source>
        <dbReference type="SAM" id="SignalP"/>
    </source>
</evidence>
<feature type="signal peptide" evidence="2">
    <location>
        <begin position="1"/>
        <end position="21"/>
    </location>
</feature>
<feature type="region of interest" description="Disordered" evidence="1">
    <location>
        <begin position="126"/>
        <end position="153"/>
    </location>
</feature>
<dbReference type="RefSeq" id="WP_128812761.1">
    <property type="nucleotide sequence ID" value="NZ_CP032094.1"/>
</dbReference>
<evidence type="ECO:0000313" key="3">
    <source>
        <dbReference type="EMBL" id="AXY02850.1"/>
    </source>
</evidence>
<dbReference type="Proteomes" id="UP000262832">
    <property type="component" value="Chromosome II"/>
</dbReference>
<protein>
    <submittedName>
        <fullName evidence="3">Uncharacterized protein</fullName>
    </submittedName>
</protein>
<feature type="compositionally biased region" description="Gly residues" evidence="1">
    <location>
        <begin position="140"/>
        <end position="153"/>
    </location>
</feature>
<dbReference type="EMBL" id="CP032094">
    <property type="protein sequence ID" value="AXY02850.1"/>
    <property type="molecule type" value="Genomic_DNA"/>
</dbReference>
<proteinExistence type="predicted"/>
<keyword evidence="2" id="KW-0732">Signal</keyword>
<evidence type="ECO:0000256" key="1">
    <source>
        <dbReference type="SAM" id="MobiDB-lite"/>
    </source>
</evidence>
<gene>
    <name evidence="3" type="ORF">D1115_17830</name>
</gene>
<reference evidence="3 4" key="1">
    <citation type="submission" date="2018-08" db="EMBL/GenBank/DDBJ databases">
        <title>Genomic taxonomy of the Vibrionaceae family.</title>
        <authorList>
            <person name="Gomez-Gil B."/>
            <person name="Tanaka M."/>
            <person name="Sawabe T."/>
            <person name="Enciso-Ibarra K."/>
        </authorList>
    </citation>
    <scope>NUCLEOTIDE SEQUENCE [LARGE SCALE GENOMIC DNA]</scope>
    <source>
        <strain evidence="3 4">CAIM 1831</strain>
    </source>
</reference>
<organism evidence="3 4">
    <name type="scientific">Vibrio alfacsensis</name>
    <dbReference type="NCBI Taxonomy" id="1074311"/>
    <lineage>
        <taxon>Bacteria</taxon>
        <taxon>Pseudomonadati</taxon>
        <taxon>Pseudomonadota</taxon>
        <taxon>Gammaproteobacteria</taxon>
        <taxon>Vibrionales</taxon>
        <taxon>Vibrionaceae</taxon>
        <taxon>Vibrio</taxon>
    </lineage>
</organism>
<name>A0ABM6YY76_9VIBR</name>
<evidence type="ECO:0000313" key="4">
    <source>
        <dbReference type="Proteomes" id="UP000262832"/>
    </source>
</evidence>
<sequence length="153" mass="15230">MNISSTILGIASLAFASVSFAFDSDEQRAAIDAQLGDTPSEQTYQNVFQSNPQLAPNILPMLLNKDGVNPQSAVEAAMRAAPNKALEIAQAARNAGVSNETITSGALLAGIDPTQIADATAAGIQTASAGPTPPSLPAVGGQGGGGTGVVSPN</sequence>